<dbReference type="Proteomes" id="UP000500826">
    <property type="component" value="Chromosome"/>
</dbReference>
<proteinExistence type="predicted"/>
<gene>
    <name evidence="1" type="ORF">HK414_15150</name>
</gene>
<accession>A0ABX6P6C5</accession>
<name>A0ABX6P6C5_9BURK</name>
<evidence type="ECO:0008006" key="3">
    <source>
        <dbReference type="Google" id="ProtNLM"/>
    </source>
</evidence>
<evidence type="ECO:0000313" key="1">
    <source>
        <dbReference type="EMBL" id="QJW84541.1"/>
    </source>
</evidence>
<keyword evidence="2" id="KW-1185">Reference proteome</keyword>
<evidence type="ECO:0000313" key="2">
    <source>
        <dbReference type="Proteomes" id="UP000500826"/>
    </source>
</evidence>
<protein>
    <recommendedName>
        <fullName evidence="3">DUF2510 domain-containing protein</fullName>
    </recommendedName>
</protein>
<reference evidence="1 2" key="2">
    <citation type="submission" date="2020-05" db="EMBL/GenBank/DDBJ databases">
        <authorList>
            <person name="Khan S.A."/>
            <person name="Jeon C.O."/>
            <person name="Chun B.H."/>
        </authorList>
    </citation>
    <scope>NUCLEOTIDE SEQUENCE [LARGE SCALE GENOMIC DNA]</scope>
    <source>
        <strain evidence="1 2">H242</strain>
    </source>
</reference>
<reference evidence="1 2" key="1">
    <citation type="submission" date="2020-05" db="EMBL/GenBank/DDBJ databases">
        <title>Ramlibacter rhizophilus sp. nov., isolated from rhizosphere soil of national flower Mugunghwa from South Korea.</title>
        <authorList>
            <person name="Zheng-Fei Y."/>
            <person name="Huan T."/>
        </authorList>
    </citation>
    <scope>NUCLEOTIDE SEQUENCE [LARGE SCALE GENOMIC DNA]</scope>
    <source>
        <strain evidence="1 2">H242</strain>
    </source>
</reference>
<organism evidence="1 2">
    <name type="scientific">Ramlibacter terrae</name>
    <dbReference type="NCBI Taxonomy" id="2732511"/>
    <lineage>
        <taxon>Bacteria</taxon>
        <taxon>Pseudomonadati</taxon>
        <taxon>Pseudomonadota</taxon>
        <taxon>Betaproteobacteria</taxon>
        <taxon>Burkholderiales</taxon>
        <taxon>Comamonadaceae</taxon>
        <taxon>Ramlibacter</taxon>
    </lineage>
</organism>
<sequence>MMPGALPRPPSRLAGAAAPQLHMDAQGNAFAQWPSGFADNEVQTARYVAGRGWTRALSEPVTASAPATSSVQ</sequence>
<dbReference type="EMBL" id="CP053418">
    <property type="protein sequence ID" value="QJW84541.1"/>
    <property type="molecule type" value="Genomic_DNA"/>
</dbReference>